<name>A0A226WYG7_CABSO</name>
<sequence length="55" mass="5811">MVRHCGVKDGSNSLGLANGLALLFGIKRRKAGLIDAKLDVCMRRLAIISPGSLGF</sequence>
<evidence type="ECO:0000313" key="1">
    <source>
        <dbReference type="EMBL" id="OXC75658.1"/>
    </source>
</evidence>
<protein>
    <submittedName>
        <fullName evidence="1">Uncharacterized protein</fullName>
    </submittedName>
</protein>
<dbReference type="EMBL" id="MTHB01000165">
    <property type="protein sequence ID" value="OXC75658.1"/>
    <property type="molecule type" value="Genomic_DNA"/>
</dbReference>
<reference evidence="2" key="1">
    <citation type="submission" date="2017-01" db="EMBL/GenBank/DDBJ databases">
        <title>Genome Analysis of Deinococcus marmoris KOPRI26562.</title>
        <authorList>
            <person name="Kim J.H."/>
            <person name="Oh H.-M."/>
        </authorList>
    </citation>
    <scope>NUCLEOTIDE SEQUENCE [LARGE SCALE GENOMIC DNA]</scope>
    <source>
        <strain evidence="2">PAMC 26633</strain>
    </source>
</reference>
<accession>A0A226WYG7</accession>
<evidence type="ECO:0000313" key="2">
    <source>
        <dbReference type="Proteomes" id="UP000214720"/>
    </source>
</evidence>
<gene>
    <name evidence="1" type="ORF">BSU04_25855</name>
</gene>
<dbReference type="Proteomes" id="UP000214720">
    <property type="component" value="Unassembled WGS sequence"/>
</dbReference>
<comment type="caution">
    <text evidence="1">The sequence shown here is derived from an EMBL/GenBank/DDBJ whole genome shotgun (WGS) entry which is preliminary data.</text>
</comment>
<organism evidence="1 2">
    <name type="scientific">Caballeronia sordidicola</name>
    <name type="common">Burkholderia sordidicola</name>
    <dbReference type="NCBI Taxonomy" id="196367"/>
    <lineage>
        <taxon>Bacteria</taxon>
        <taxon>Pseudomonadati</taxon>
        <taxon>Pseudomonadota</taxon>
        <taxon>Betaproteobacteria</taxon>
        <taxon>Burkholderiales</taxon>
        <taxon>Burkholderiaceae</taxon>
        <taxon>Caballeronia</taxon>
    </lineage>
</organism>
<dbReference type="AlphaFoldDB" id="A0A226WYG7"/>
<proteinExistence type="predicted"/>